<keyword evidence="3" id="KW-0597">Phosphoprotein</keyword>
<sequence length="916" mass="100278">MLTQSHPLGDAWTNMLARLEDERIMLQRIAAGEPLIEVLEHVLRTVEAQSSVPLRTSILFMDDGGGLRTAAAPSLPPEYLRFIDESLSAPARDPWAEAVRRGEAVYVADIARDPAWVWGRDKAQTLGMRACWSTPIRRPDGQLLGVFCNHYAEPRLPTPHDIEAIALVTRTAALAIERHRTEQALRHSAQRWRSMFDGMQEGFFLAEAVRDDRGAIRDFRLLEVNPAFELQCGRQAGACLGRSLREMLGQAPPRMMEVLAQVMDTGEAAQIEYGMPPSACYEVRARKESADRVTAMLLDVSARKLAETELWDEQRHKSFQLALGDRLRLLETPAMIEQTTCEALGRHLGLSLVCLLRSGHEGESVRMMAGWSASGEMAPPSRAVRAAVRRAIQRERSLPVPHLPGAAQEGLVVPLARWGRPESALLVRAAGPQGLPAADQACVEEVAERLCDATERSAHALQLQERVEQASAERDRIWRLSPEVLAIMDGRGRLLSVSPAVRSMLGWSPEQFVAMGFSTLLHPDDRQSTRARLAQALAGEGQHHMENRLRKRDGGYCCITWTMSPAQGDLYLAGRDDTHLKAQAEALQEAEHALRQAQKLEAVGRMTGGIAHDFNNMLQGISGALYLVERRLDGGDLAGMRRYLRMASEACQRAGQLTQRLLTFSRRQPIDPRPCDAGDMLRSMSELFRRYTGEGIVLDFDLAPDIGTVRCDANQFESAVLNLVINACDAMPEGGRLVLSTRNVELDAGCLRRFPEAVPGEFVEVAVSDTGCGMAPDVLAHVFEPFFTTKPVGAGTGLGLSTSYGFAQQAGGALTIESQPGAGTTVRLCLPRYRGRWLAQQQALAPSAAAMRTTGPRAARAAGAAHDGLRARRQPGCVFLGATRGSDPKPFGLDALADRVRSLLAETAGCIMDKQM</sequence>
<evidence type="ECO:0000256" key="3">
    <source>
        <dbReference type="ARBA" id="ARBA00022553"/>
    </source>
</evidence>
<dbReference type="NCBIfam" id="TIGR00229">
    <property type="entry name" value="sensory_box"/>
    <property type="match status" value="1"/>
</dbReference>
<comment type="catalytic activity">
    <reaction evidence="1">
        <text>ATP + protein L-histidine = ADP + protein N-phospho-L-histidine.</text>
        <dbReference type="EC" id="2.7.13.3"/>
    </reaction>
</comment>
<dbReference type="PANTHER" id="PTHR43065:SF42">
    <property type="entry name" value="TWO-COMPONENT SENSOR PPRA"/>
    <property type="match status" value="1"/>
</dbReference>
<organism evidence="6 7">
    <name type="scientific">Bordetella hinzii OH87 BAL007II</name>
    <dbReference type="NCBI Taxonomy" id="1331262"/>
    <lineage>
        <taxon>Bacteria</taxon>
        <taxon>Pseudomonadati</taxon>
        <taxon>Pseudomonadota</taxon>
        <taxon>Betaproteobacteria</taxon>
        <taxon>Burkholderiales</taxon>
        <taxon>Alcaligenaceae</taxon>
        <taxon>Bordetella</taxon>
    </lineage>
</organism>
<dbReference type="InterPro" id="IPR003661">
    <property type="entry name" value="HisK_dim/P_dom"/>
</dbReference>
<dbReference type="SMART" id="SM00065">
    <property type="entry name" value="GAF"/>
    <property type="match status" value="1"/>
</dbReference>
<dbReference type="InterPro" id="IPR013655">
    <property type="entry name" value="PAS_fold_3"/>
</dbReference>
<dbReference type="SUPFAM" id="SSF55785">
    <property type="entry name" value="PYP-like sensor domain (PAS domain)"/>
    <property type="match status" value="2"/>
</dbReference>
<dbReference type="InterPro" id="IPR003594">
    <property type="entry name" value="HATPase_dom"/>
</dbReference>
<comment type="caution">
    <text evidence="6">The sequence shown here is derived from an EMBL/GenBank/DDBJ whole genome shotgun (WGS) entry which is preliminary data.</text>
</comment>
<evidence type="ECO:0000256" key="2">
    <source>
        <dbReference type="ARBA" id="ARBA00012438"/>
    </source>
</evidence>
<dbReference type="RefSeq" id="WP_051594378.1">
    <property type="nucleotide sequence ID" value="NZ_JHEM01000012.1"/>
</dbReference>
<dbReference type="SUPFAM" id="SSF55781">
    <property type="entry name" value="GAF domain-like"/>
    <property type="match status" value="1"/>
</dbReference>
<dbReference type="PROSITE" id="PS50112">
    <property type="entry name" value="PAS"/>
    <property type="match status" value="1"/>
</dbReference>
<accession>A0ABR4R3I4</accession>
<dbReference type="CDD" id="cd18773">
    <property type="entry name" value="PDC1_HK_sensor"/>
    <property type="match status" value="1"/>
</dbReference>
<dbReference type="Pfam" id="PF02518">
    <property type="entry name" value="HATPase_c"/>
    <property type="match status" value="1"/>
</dbReference>
<name>A0ABR4R3I4_9BORD</name>
<dbReference type="InterPro" id="IPR003018">
    <property type="entry name" value="GAF"/>
</dbReference>
<dbReference type="Pfam" id="PF08447">
    <property type="entry name" value="PAS_3"/>
    <property type="match status" value="1"/>
</dbReference>
<dbReference type="CDD" id="cd00130">
    <property type="entry name" value="PAS"/>
    <property type="match status" value="1"/>
</dbReference>
<dbReference type="Proteomes" id="UP000025748">
    <property type="component" value="Unassembled WGS sequence"/>
</dbReference>
<dbReference type="InterPro" id="IPR036097">
    <property type="entry name" value="HisK_dim/P_sf"/>
</dbReference>
<dbReference type="PROSITE" id="PS50109">
    <property type="entry name" value="HIS_KIN"/>
    <property type="match status" value="1"/>
</dbReference>
<evidence type="ECO:0000259" key="4">
    <source>
        <dbReference type="PROSITE" id="PS50109"/>
    </source>
</evidence>
<dbReference type="Gene3D" id="1.10.287.130">
    <property type="match status" value="1"/>
</dbReference>
<dbReference type="InterPro" id="IPR029016">
    <property type="entry name" value="GAF-like_dom_sf"/>
</dbReference>
<dbReference type="Pfam" id="PF13185">
    <property type="entry name" value="GAF_2"/>
    <property type="match status" value="1"/>
</dbReference>
<dbReference type="SUPFAM" id="SSF55874">
    <property type="entry name" value="ATPase domain of HSP90 chaperone/DNA topoisomerase II/histidine kinase"/>
    <property type="match status" value="1"/>
</dbReference>
<dbReference type="InterPro" id="IPR035965">
    <property type="entry name" value="PAS-like_dom_sf"/>
</dbReference>
<dbReference type="InterPro" id="IPR005467">
    <property type="entry name" value="His_kinase_dom"/>
</dbReference>
<gene>
    <name evidence="6" type="ORF">L544_1849</name>
</gene>
<reference evidence="6 7" key="1">
    <citation type="submission" date="2014-03" db="EMBL/GenBank/DDBJ databases">
        <title>Genome sequence of Bordetella hinzii.</title>
        <authorList>
            <person name="Register K."/>
            <person name="Harvill E."/>
            <person name="Goodfield L.L."/>
            <person name="Ivanov Y.V."/>
            <person name="Meyer J.A."/>
            <person name="Muse S.J."/>
            <person name="Jacobs N."/>
            <person name="Bendor L."/>
            <person name="Smallridge W.E."/>
            <person name="Brinkac L.M."/>
            <person name="Sanka R."/>
            <person name="Kim M."/>
            <person name="Losada L."/>
        </authorList>
    </citation>
    <scope>NUCLEOTIDE SEQUENCE [LARGE SCALE GENOMIC DNA]</scope>
    <source>
        <strain evidence="6 7">OH87 BAL007II</strain>
    </source>
</reference>
<dbReference type="SUPFAM" id="SSF47384">
    <property type="entry name" value="Homodimeric domain of signal transducing histidine kinase"/>
    <property type="match status" value="1"/>
</dbReference>
<feature type="domain" description="Histidine kinase" evidence="4">
    <location>
        <begin position="609"/>
        <end position="834"/>
    </location>
</feature>
<evidence type="ECO:0000313" key="6">
    <source>
        <dbReference type="EMBL" id="KCB24651.1"/>
    </source>
</evidence>
<proteinExistence type="predicted"/>
<dbReference type="SMART" id="SM00387">
    <property type="entry name" value="HATPase_c"/>
    <property type="match status" value="1"/>
</dbReference>
<protein>
    <recommendedName>
        <fullName evidence="2">histidine kinase</fullName>
        <ecNumber evidence="2">2.7.13.3</ecNumber>
    </recommendedName>
</protein>
<dbReference type="InterPro" id="IPR013656">
    <property type="entry name" value="PAS_4"/>
</dbReference>
<dbReference type="Gene3D" id="3.30.450.20">
    <property type="entry name" value="PAS domain"/>
    <property type="match status" value="2"/>
</dbReference>
<dbReference type="PANTHER" id="PTHR43065">
    <property type="entry name" value="SENSOR HISTIDINE KINASE"/>
    <property type="match status" value="1"/>
</dbReference>
<dbReference type="SMART" id="SM00388">
    <property type="entry name" value="HisKA"/>
    <property type="match status" value="1"/>
</dbReference>
<evidence type="ECO:0000313" key="7">
    <source>
        <dbReference type="Proteomes" id="UP000025748"/>
    </source>
</evidence>
<dbReference type="PRINTS" id="PR00344">
    <property type="entry name" value="BCTRLSENSOR"/>
</dbReference>
<dbReference type="Gene3D" id="3.30.450.40">
    <property type="match status" value="1"/>
</dbReference>
<dbReference type="InterPro" id="IPR036890">
    <property type="entry name" value="HATPase_C_sf"/>
</dbReference>
<dbReference type="InterPro" id="IPR000014">
    <property type="entry name" value="PAS"/>
</dbReference>
<keyword evidence="7" id="KW-1185">Reference proteome</keyword>
<dbReference type="EC" id="2.7.13.3" evidence="2"/>
<dbReference type="Pfam" id="PF00512">
    <property type="entry name" value="HisKA"/>
    <property type="match status" value="1"/>
</dbReference>
<feature type="domain" description="PAS" evidence="5">
    <location>
        <begin position="485"/>
        <end position="540"/>
    </location>
</feature>
<evidence type="ECO:0000256" key="1">
    <source>
        <dbReference type="ARBA" id="ARBA00000085"/>
    </source>
</evidence>
<dbReference type="InterPro" id="IPR004358">
    <property type="entry name" value="Sig_transdc_His_kin-like_C"/>
</dbReference>
<dbReference type="EMBL" id="JHEM01000012">
    <property type="protein sequence ID" value="KCB24651.1"/>
    <property type="molecule type" value="Genomic_DNA"/>
</dbReference>
<evidence type="ECO:0000259" key="5">
    <source>
        <dbReference type="PROSITE" id="PS50112"/>
    </source>
</evidence>
<dbReference type="Pfam" id="PF08448">
    <property type="entry name" value="PAS_4"/>
    <property type="match status" value="1"/>
</dbReference>
<dbReference type="Gene3D" id="3.30.565.10">
    <property type="entry name" value="Histidine kinase-like ATPase, C-terminal domain"/>
    <property type="match status" value="1"/>
</dbReference>
<dbReference type="SMART" id="SM00091">
    <property type="entry name" value="PAS"/>
    <property type="match status" value="2"/>
</dbReference>